<feature type="compositionally biased region" description="Basic and acidic residues" evidence="1">
    <location>
        <begin position="75"/>
        <end position="87"/>
    </location>
</feature>
<evidence type="ECO:0000313" key="4">
    <source>
        <dbReference type="Proteomes" id="UP000327085"/>
    </source>
</evidence>
<dbReference type="AlphaFoldDB" id="A0A5E4EQX9"/>
<accession>A0A5E4EQX9</accession>
<dbReference type="Gramene" id="VVA18073">
    <property type="protein sequence ID" value="VVA18073"/>
    <property type="gene ID" value="Prudul26B007303"/>
</dbReference>
<gene>
    <name evidence="3" type="ORF">ALMOND_2B007303</name>
    <name evidence="2" type="ORF">L3X38_001769</name>
</gene>
<feature type="region of interest" description="Disordered" evidence="1">
    <location>
        <begin position="1"/>
        <end position="28"/>
    </location>
</feature>
<dbReference type="EMBL" id="JAJFAZ020000001">
    <property type="protein sequence ID" value="KAI5348882.1"/>
    <property type="molecule type" value="Genomic_DNA"/>
</dbReference>
<name>A0A5E4EQX9_PRUDU</name>
<dbReference type="Proteomes" id="UP000327085">
    <property type="component" value="Chromosome 1"/>
</dbReference>
<reference evidence="4" key="2">
    <citation type="journal article" date="2020" name="Plant J.">
        <title>Transposons played a major role in the diversification between the closely related almond and peach genomes: results from the almond genome sequence.</title>
        <authorList>
            <person name="Alioto T."/>
            <person name="Alexiou K.G."/>
            <person name="Bardil A."/>
            <person name="Barteri F."/>
            <person name="Castanera R."/>
            <person name="Cruz F."/>
            <person name="Dhingra A."/>
            <person name="Duval H."/>
            <person name="Fernandez I Marti A."/>
            <person name="Frias L."/>
            <person name="Galan B."/>
            <person name="Garcia J.L."/>
            <person name="Howad W."/>
            <person name="Gomez-Garrido J."/>
            <person name="Gut M."/>
            <person name="Julca I."/>
            <person name="Morata J."/>
            <person name="Puigdomenech P."/>
            <person name="Ribeca P."/>
            <person name="Rubio Cabetas M.J."/>
            <person name="Vlasova A."/>
            <person name="Wirthensohn M."/>
            <person name="Garcia-Mas J."/>
            <person name="Gabaldon T."/>
            <person name="Casacuberta J.M."/>
            <person name="Arus P."/>
        </authorList>
    </citation>
    <scope>NUCLEOTIDE SEQUENCE [LARGE SCALE GENOMIC DNA]</scope>
    <source>
        <strain evidence="4">cv. Texas</strain>
    </source>
</reference>
<reference evidence="3" key="1">
    <citation type="submission" date="2019-07" db="EMBL/GenBank/DDBJ databases">
        <authorList>
            <person name="Alioto T."/>
            <person name="Alioto T."/>
            <person name="Gomez Garrido J."/>
        </authorList>
    </citation>
    <scope>NUCLEOTIDE SEQUENCE</scope>
</reference>
<dbReference type="EMBL" id="CABIKO010000028">
    <property type="protein sequence ID" value="VVA18073.1"/>
    <property type="molecule type" value="Genomic_DNA"/>
</dbReference>
<feature type="compositionally biased region" description="Basic and acidic residues" evidence="1">
    <location>
        <begin position="1"/>
        <end position="12"/>
    </location>
</feature>
<organism evidence="3 4">
    <name type="scientific">Prunus dulcis</name>
    <name type="common">Almond</name>
    <name type="synonym">Amygdalus dulcis</name>
    <dbReference type="NCBI Taxonomy" id="3755"/>
    <lineage>
        <taxon>Eukaryota</taxon>
        <taxon>Viridiplantae</taxon>
        <taxon>Streptophyta</taxon>
        <taxon>Embryophyta</taxon>
        <taxon>Tracheophyta</taxon>
        <taxon>Spermatophyta</taxon>
        <taxon>Magnoliopsida</taxon>
        <taxon>eudicotyledons</taxon>
        <taxon>Gunneridae</taxon>
        <taxon>Pentapetalae</taxon>
        <taxon>rosids</taxon>
        <taxon>fabids</taxon>
        <taxon>Rosales</taxon>
        <taxon>Rosaceae</taxon>
        <taxon>Amygdaloideae</taxon>
        <taxon>Amygdaleae</taxon>
        <taxon>Prunus</taxon>
    </lineage>
</organism>
<reference evidence="2 5" key="3">
    <citation type="journal article" date="2022" name="G3 (Bethesda)">
        <title>Whole-genome sequence and methylome profiling of the almond [Prunus dulcis (Mill.) D.A. Webb] cultivar 'Nonpareil'.</title>
        <authorList>
            <person name="D'Amico-Willman K.M."/>
            <person name="Ouma W.Z."/>
            <person name="Meulia T."/>
            <person name="Sideli G.M."/>
            <person name="Gradziel T.M."/>
            <person name="Fresnedo-Ramirez J."/>
        </authorList>
    </citation>
    <scope>NUCLEOTIDE SEQUENCE [LARGE SCALE GENOMIC DNA]</scope>
    <source>
        <strain evidence="2">Clone GOH B32 T37-40</strain>
    </source>
</reference>
<evidence type="ECO:0000313" key="2">
    <source>
        <dbReference type="EMBL" id="KAI5348882.1"/>
    </source>
</evidence>
<dbReference type="InParanoid" id="A0A5E4EQX9"/>
<sequence>MPRQAEEPKDHPSMSSQDEEEEEKFLSEFGKEWIKIGDEYFPNPVAMPPSEQFINMKEIETEPSVQSGKNMQRQRRFEAEKQQEKVPELPTKIPNNALLKNHSHKLKDKYVKLQFINRGFMSKTEEVEEEEEEEEKLASPYSFRTSRRYLYRD</sequence>
<protein>
    <submittedName>
        <fullName evidence="3">PREDICTED: PRUPE_1G094000</fullName>
    </submittedName>
</protein>
<keyword evidence="5" id="KW-1185">Reference proteome</keyword>
<evidence type="ECO:0000256" key="1">
    <source>
        <dbReference type="SAM" id="MobiDB-lite"/>
    </source>
</evidence>
<feature type="region of interest" description="Disordered" evidence="1">
    <location>
        <begin position="61"/>
        <end position="89"/>
    </location>
</feature>
<evidence type="ECO:0000313" key="5">
    <source>
        <dbReference type="Proteomes" id="UP001054821"/>
    </source>
</evidence>
<evidence type="ECO:0000313" key="3">
    <source>
        <dbReference type="EMBL" id="VVA18073.1"/>
    </source>
</evidence>
<dbReference type="Proteomes" id="UP001054821">
    <property type="component" value="Chromosome 1"/>
</dbReference>
<proteinExistence type="predicted"/>